<feature type="chain" id="PRO_5043664302" evidence="2">
    <location>
        <begin position="24"/>
        <end position="278"/>
    </location>
</feature>
<evidence type="ECO:0000313" key="3">
    <source>
        <dbReference type="EMBL" id="KAJ1524104.1"/>
    </source>
</evidence>
<protein>
    <submittedName>
        <fullName evidence="3">Uncharacterized protein</fullName>
    </submittedName>
</protein>
<accession>A0AAV7XHB3</accession>
<reference evidence="3" key="1">
    <citation type="submission" date="2022-12" db="EMBL/GenBank/DDBJ databases">
        <title>Chromosome-level genome assembly of the bean flower thrips Megalurothrips usitatus.</title>
        <authorList>
            <person name="Ma L."/>
            <person name="Liu Q."/>
            <person name="Li H."/>
            <person name="Cai W."/>
        </authorList>
    </citation>
    <scope>NUCLEOTIDE SEQUENCE</scope>
    <source>
        <strain evidence="3">Cailab_2022a</strain>
    </source>
</reference>
<dbReference type="AlphaFoldDB" id="A0AAV7XHB3"/>
<name>A0AAV7XHB3_9NEOP</name>
<organism evidence="3 4">
    <name type="scientific">Megalurothrips usitatus</name>
    <name type="common">bean blossom thrips</name>
    <dbReference type="NCBI Taxonomy" id="439358"/>
    <lineage>
        <taxon>Eukaryota</taxon>
        <taxon>Metazoa</taxon>
        <taxon>Ecdysozoa</taxon>
        <taxon>Arthropoda</taxon>
        <taxon>Hexapoda</taxon>
        <taxon>Insecta</taxon>
        <taxon>Pterygota</taxon>
        <taxon>Neoptera</taxon>
        <taxon>Paraneoptera</taxon>
        <taxon>Thysanoptera</taxon>
        <taxon>Terebrantia</taxon>
        <taxon>Thripoidea</taxon>
        <taxon>Thripidae</taxon>
        <taxon>Megalurothrips</taxon>
    </lineage>
</organism>
<feature type="signal peptide" evidence="2">
    <location>
        <begin position="1"/>
        <end position="23"/>
    </location>
</feature>
<evidence type="ECO:0000313" key="4">
    <source>
        <dbReference type="Proteomes" id="UP001075354"/>
    </source>
</evidence>
<proteinExistence type="predicted"/>
<evidence type="ECO:0000256" key="2">
    <source>
        <dbReference type="SAM" id="SignalP"/>
    </source>
</evidence>
<gene>
    <name evidence="3" type="ORF">ONE63_010640</name>
</gene>
<feature type="compositionally biased region" description="Polar residues" evidence="1">
    <location>
        <begin position="54"/>
        <end position="71"/>
    </location>
</feature>
<feature type="region of interest" description="Disordered" evidence="1">
    <location>
        <begin position="46"/>
        <end position="75"/>
    </location>
</feature>
<dbReference type="Proteomes" id="UP001075354">
    <property type="component" value="Chromosome 9"/>
</dbReference>
<keyword evidence="2" id="KW-0732">Signal</keyword>
<evidence type="ECO:0000256" key="1">
    <source>
        <dbReference type="SAM" id="MobiDB-lite"/>
    </source>
</evidence>
<dbReference type="EMBL" id="JAPTSV010000009">
    <property type="protein sequence ID" value="KAJ1524104.1"/>
    <property type="molecule type" value="Genomic_DNA"/>
</dbReference>
<sequence>MCISVSVIAVLTALCGCGHLAAAQLSFFEYGSYVRETLSTVAPASAATSDAAGQPSTSTAPPPVDTTTLSKAQEDDCQEQIGKVENGVVINKMRKYDVAKVLEELGGAAGKLAVTRNMDVPEAPAAAAADTPLPDTTDKAFWVYDYRDSDFSSYVRYEHGLLRQKGTKDEYVDVRGELYWTPPDFCGKARHAKYRVDPHKVRSPGPRPGPVRPPLLTLSLSLTHTHTRTTSACTQGFVADVTLKYCGFHGPSSERSETMWCAWPAQCYTNATHQWCIA</sequence>
<comment type="caution">
    <text evidence="3">The sequence shown here is derived from an EMBL/GenBank/DDBJ whole genome shotgun (WGS) entry which is preliminary data.</text>
</comment>
<keyword evidence="4" id="KW-1185">Reference proteome</keyword>